<proteinExistence type="predicted"/>
<gene>
    <name evidence="1" type="ORF">UFOVP231_58</name>
</gene>
<sequence length="67" mass="7849">MKTVKPYYRPVDPGTVQRFWDMGLDTYEIALRTAFKESDVHKVVSDYRTNKWVQRAIYDKNCVGSSS</sequence>
<reference evidence="1" key="1">
    <citation type="submission" date="2020-05" db="EMBL/GenBank/DDBJ databases">
        <authorList>
            <person name="Chiriac C."/>
            <person name="Salcher M."/>
            <person name="Ghai R."/>
            <person name="Kavagutti S V."/>
        </authorList>
    </citation>
    <scope>NUCLEOTIDE SEQUENCE</scope>
</reference>
<name>A0A6J7WQV5_9CAUD</name>
<protein>
    <submittedName>
        <fullName evidence="1">Uncharacterized protein</fullName>
    </submittedName>
</protein>
<evidence type="ECO:0000313" key="1">
    <source>
        <dbReference type="EMBL" id="CAB5220107.1"/>
    </source>
</evidence>
<organism evidence="1">
    <name type="scientific">uncultured Caudovirales phage</name>
    <dbReference type="NCBI Taxonomy" id="2100421"/>
    <lineage>
        <taxon>Viruses</taxon>
        <taxon>Duplodnaviria</taxon>
        <taxon>Heunggongvirae</taxon>
        <taxon>Uroviricota</taxon>
        <taxon>Caudoviricetes</taxon>
        <taxon>Peduoviridae</taxon>
        <taxon>Maltschvirus</taxon>
        <taxon>Maltschvirus maltsch</taxon>
    </lineage>
</organism>
<dbReference type="EMBL" id="LR798279">
    <property type="protein sequence ID" value="CAB5220107.1"/>
    <property type="molecule type" value="Genomic_DNA"/>
</dbReference>
<accession>A0A6J7WQV5</accession>